<dbReference type="GO" id="GO:0006817">
    <property type="term" value="P:phosphate ion transport"/>
    <property type="evidence" value="ECO:0007669"/>
    <property type="project" value="TreeGrafter"/>
</dbReference>
<gene>
    <name evidence="8" type="ORF">BJ684DRAFT_20476</name>
</gene>
<evidence type="ECO:0000256" key="6">
    <source>
        <dbReference type="SAM" id="Phobius"/>
    </source>
</evidence>
<dbReference type="Proteomes" id="UP000267251">
    <property type="component" value="Unassembled WGS sequence"/>
</dbReference>
<evidence type="ECO:0000256" key="2">
    <source>
        <dbReference type="ARBA" id="ARBA00022448"/>
    </source>
</evidence>
<dbReference type="OrthoDB" id="10260443at2759"/>
<evidence type="ECO:0000259" key="7">
    <source>
        <dbReference type="Pfam" id="PF03600"/>
    </source>
</evidence>
<feature type="transmembrane region" description="Helical" evidence="6">
    <location>
        <begin position="64"/>
        <end position="89"/>
    </location>
</feature>
<dbReference type="PANTHER" id="PTHR10283:SF92">
    <property type="entry name" value="LOW-AFFINITY PHOSPHATE TRANSPORTER PHO91"/>
    <property type="match status" value="1"/>
</dbReference>
<feature type="transmembrane region" description="Helical" evidence="6">
    <location>
        <begin position="27"/>
        <end position="52"/>
    </location>
</feature>
<feature type="transmembrane region" description="Helical" evidence="6">
    <location>
        <begin position="109"/>
        <end position="130"/>
    </location>
</feature>
<evidence type="ECO:0000313" key="9">
    <source>
        <dbReference type="Proteomes" id="UP000267251"/>
    </source>
</evidence>
<evidence type="ECO:0000256" key="4">
    <source>
        <dbReference type="ARBA" id="ARBA00022989"/>
    </source>
</evidence>
<dbReference type="AlphaFoldDB" id="A0A4P9Y2E6"/>
<keyword evidence="4 6" id="KW-1133">Transmembrane helix</keyword>
<dbReference type="EMBL" id="KZ988135">
    <property type="protein sequence ID" value="RKP13007.1"/>
    <property type="molecule type" value="Genomic_DNA"/>
</dbReference>
<dbReference type="GO" id="GO:0006797">
    <property type="term" value="P:polyphosphate metabolic process"/>
    <property type="evidence" value="ECO:0007669"/>
    <property type="project" value="TreeGrafter"/>
</dbReference>
<sequence>MIALLPLIAFFGSGILGKEDLHRLPWPVVVLAMGGMALGKAVSSSGLLSTVAQGISGAIGGVSLWSLVWLFSVIIGVIATFVSHTVTAMVLLPVVAEVGANLSEPHPKLLIMTTMFICSVAMGLPVSGFPNMTAVMTEDEHGRTYLRTTDFLKVGIPTSILCIIGVCTVGHVICVWLGF</sequence>
<accession>A0A4P9Y2E6</accession>
<keyword evidence="2" id="KW-0813">Transport</keyword>
<protein>
    <recommendedName>
        <fullName evidence="7">Citrate transporter-like domain-containing protein</fullName>
    </recommendedName>
</protein>
<keyword evidence="3 6" id="KW-0812">Transmembrane</keyword>
<evidence type="ECO:0000256" key="1">
    <source>
        <dbReference type="ARBA" id="ARBA00004141"/>
    </source>
</evidence>
<dbReference type="PANTHER" id="PTHR10283">
    <property type="entry name" value="SOLUTE CARRIER FAMILY 13 MEMBER"/>
    <property type="match status" value="1"/>
</dbReference>
<dbReference type="Pfam" id="PF03600">
    <property type="entry name" value="CitMHS"/>
    <property type="match status" value="1"/>
</dbReference>
<proteinExistence type="predicted"/>
<evidence type="ECO:0000256" key="5">
    <source>
        <dbReference type="ARBA" id="ARBA00023136"/>
    </source>
</evidence>
<feature type="transmembrane region" description="Helical" evidence="6">
    <location>
        <begin position="151"/>
        <end position="178"/>
    </location>
</feature>
<organism evidence="8 9">
    <name type="scientific">Piptocephalis cylindrospora</name>
    <dbReference type="NCBI Taxonomy" id="1907219"/>
    <lineage>
        <taxon>Eukaryota</taxon>
        <taxon>Fungi</taxon>
        <taxon>Fungi incertae sedis</taxon>
        <taxon>Zoopagomycota</taxon>
        <taxon>Zoopagomycotina</taxon>
        <taxon>Zoopagomycetes</taxon>
        <taxon>Zoopagales</taxon>
        <taxon>Piptocephalidaceae</taxon>
        <taxon>Piptocephalis</taxon>
    </lineage>
</organism>
<reference evidence="9" key="1">
    <citation type="journal article" date="2018" name="Nat. Microbiol.">
        <title>Leveraging single-cell genomics to expand the fungal tree of life.</title>
        <authorList>
            <person name="Ahrendt S.R."/>
            <person name="Quandt C.A."/>
            <person name="Ciobanu D."/>
            <person name="Clum A."/>
            <person name="Salamov A."/>
            <person name="Andreopoulos B."/>
            <person name="Cheng J.F."/>
            <person name="Woyke T."/>
            <person name="Pelin A."/>
            <person name="Henrissat B."/>
            <person name="Reynolds N.K."/>
            <person name="Benny G.L."/>
            <person name="Smith M.E."/>
            <person name="James T.Y."/>
            <person name="Grigoriev I.V."/>
        </authorList>
    </citation>
    <scope>NUCLEOTIDE SEQUENCE [LARGE SCALE GENOMIC DNA]</scope>
</reference>
<evidence type="ECO:0000256" key="3">
    <source>
        <dbReference type="ARBA" id="ARBA00022692"/>
    </source>
</evidence>
<keyword evidence="5 6" id="KW-0472">Membrane</keyword>
<dbReference type="GO" id="GO:0005886">
    <property type="term" value="C:plasma membrane"/>
    <property type="evidence" value="ECO:0007669"/>
    <property type="project" value="TreeGrafter"/>
</dbReference>
<dbReference type="InterPro" id="IPR004680">
    <property type="entry name" value="Cit_transptr-like_dom"/>
</dbReference>
<name>A0A4P9Y2E6_9FUNG</name>
<keyword evidence="9" id="KW-1185">Reference proteome</keyword>
<evidence type="ECO:0000313" key="8">
    <source>
        <dbReference type="EMBL" id="RKP13007.1"/>
    </source>
</evidence>
<dbReference type="GO" id="GO:0005315">
    <property type="term" value="F:phosphate transmembrane transporter activity"/>
    <property type="evidence" value="ECO:0007669"/>
    <property type="project" value="TreeGrafter"/>
</dbReference>
<feature type="domain" description="Citrate transporter-like" evidence="7">
    <location>
        <begin position="1"/>
        <end position="168"/>
    </location>
</feature>
<comment type="subcellular location">
    <subcellularLocation>
        <location evidence="1">Membrane</location>
        <topology evidence="1">Multi-pass membrane protein</topology>
    </subcellularLocation>
</comment>